<keyword evidence="1" id="KW-0472">Membrane</keyword>
<name>A0AAD5R440_PARTN</name>
<evidence type="ECO:0000313" key="2">
    <source>
        <dbReference type="EMBL" id="KAJ1369297.1"/>
    </source>
</evidence>
<evidence type="ECO:0000256" key="1">
    <source>
        <dbReference type="SAM" id="Phobius"/>
    </source>
</evidence>
<gene>
    <name evidence="2" type="ORF">KIN20_030719</name>
</gene>
<evidence type="ECO:0008006" key="4">
    <source>
        <dbReference type="Google" id="ProtNLM"/>
    </source>
</evidence>
<dbReference type="AlphaFoldDB" id="A0AAD5R440"/>
<dbReference type="PROSITE" id="PS51257">
    <property type="entry name" value="PROKAR_LIPOPROTEIN"/>
    <property type="match status" value="1"/>
</dbReference>
<proteinExistence type="predicted"/>
<comment type="caution">
    <text evidence="2">The sequence shown here is derived from an EMBL/GenBank/DDBJ whole genome shotgun (WGS) entry which is preliminary data.</text>
</comment>
<keyword evidence="1" id="KW-1133">Transmembrane helix</keyword>
<organism evidence="2 3">
    <name type="scientific">Parelaphostrongylus tenuis</name>
    <name type="common">Meningeal worm</name>
    <dbReference type="NCBI Taxonomy" id="148309"/>
    <lineage>
        <taxon>Eukaryota</taxon>
        <taxon>Metazoa</taxon>
        <taxon>Ecdysozoa</taxon>
        <taxon>Nematoda</taxon>
        <taxon>Chromadorea</taxon>
        <taxon>Rhabditida</taxon>
        <taxon>Rhabditina</taxon>
        <taxon>Rhabditomorpha</taxon>
        <taxon>Strongyloidea</taxon>
        <taxon>Metastrongylidae</taxon>
        <taxon>Parelaphostrongylus</taxon>
    </lineage>
</organism>
<keyword evidence="1" id="KW-0812">Transmembrane</keyword>
<protein>
    <recommendedName>
        <fullName evidence="4">Lipoprotein</fullName>
    </recommendedName>
</protein>
<sequence>MPRLPIVRFVVLILATIWTVFGCGVIPASQGNQQKIAIMLYISHLTYNKHSDVHCHGLETVPVAMAYAGKPEVPARVPGIAANEAGAKGFVERLVMQTVFNVLERQGRSALLPEAVISAILGQLEVKVVYAPIQCQDVVLNPAMDMGGSSI</sequence>
<feature type="transmembrane region" description="Helical" evidence="1">
    <location>
        <begin position="6"/>
        <end position="26"/>
    </location>
</feature>
<evidence type="ECO:0000313" key="3">
    <source>
        <dbReference type="Proteomes" id="UP001196413"/>
    </source>
</evidence>
<dbReference type="EMBL" id="JAHQIW010006479">
    <property type="protein sequence ID" value="KAJ1369297.1"/>
    <property type="molecule type" value="Genomic_DNA"/>
</dbReference>
<keyword evidence="3" id="KW-1185">Reference proteome</keyword>
<reference evidence="2" key="1">
    <citation type="submission" date="2021-06" db="EMBL/GenBank/DDBJ databases">
        <title>Parelaphostrongylus tenuis whole genome reference sequence.</title>
        <authorList>
            <person name="Garwood T.J."/>
            <person name="Larsen P.A."/>
            <person name="Fountain-Jones N.M."/>
            <person name="Garbe J.R."/>
            <person name="Macchietto M.G."/>
            <person name="Kania S.A."/>
            <person name="Gerhold R.W."/>
            <person name="Richards J.E."/>
            <person name="Wolf T.M."/>
        </authorList>
    </citation>
    <scope>NUCLEOTIDE SEQUENCE</scope>
    <source>
        <strain evidence="2">MNPRO001-30</strain>
        <tissue evidence="2">Meninges</tissue>
    </source>
</reference>
<dbReference type="Proteomes" id="UP001196413">
    <property type="component" value="Unassembled WGS sequence"/>
</dbReference>
<accession>A0AAD5R440</accession>